<proteinExistence type="predicted"/>
<dbReference type="PANTHER" id="PTHR44267">
    <property type="entry name" value="WD REPEAT-CONTAINING PROTEIN 43"/>
    <property type="match status" value="1"/>
</dbReference>
<keyword evidence="2" id="KW-0539">Nucleus</keyword>
<evidence type="ECO:0000256" key="1">
    <source>
        <dbReference type="ARBA" id="ARBA00004123"/>
    </source>
</evidence>
<dbReference type="AlphaFoldDB" id="A0A7D9H2S5"/>
<protein>
    <submittedName>
        <fullName evidence="4">DEBR0S3_16930g1_1</fullName>
    </submittedName>
</protein>
<dbReference type="GO" id="GO:0005730">
    <property type="term" value="C:nucleolus"/>
    <property type="evidence" value="ECO:0007669"/>
    <property type="project" value="TreeGrafter"/>
</dbReference>
<dbReference type="PANTHER" id="PTHR44267:SF1">
    <property type="entry name" value="WD REPEAT-CONTAINING PROTEIN 43"/>
    <property type="match status" value="1"/>
</dbReference>
<evidence type="ECO:0000256" key="2">
    <source>
        <dbReference type="ARBA" id="ARBA00023242"/>
    </source>
</evidence>
<gene>
    <name evidence="4" type="ORF">DEBR0S3_16930G</name>
</gene>
<dbReference type="SUPFAM" id="SSF50978">
    <property type="entry name" value="WD40 repeat-like"/>
    <property type="match status" value="1"/>
</dbReference>
<dbReference type="InterPro" id="IPR052414">
    <property type="entry name" value="U3_snoRNA-assoc_WDR"/>
</dbReference>
<accession>A0A7D9H2S5</accession>
<feature type="region of interest" description="Disordered" evidence="3">
    <location>
        <begin position="363"/>
        <end position="400"/>
    </location>
</feature>
<evidence type="ECO:0000256" key="3">
    <source>
        <dbReference type="SAM" id="MobiDB-lite"/>
    </source>
</evidence>
<dbReference type="Proteomes" id="UP000478008">
    <property type="component" value="Unassembled WGS sequence"/>
</dbReference>
<evidence type="ECO:0000313" key="5">
    <source>
        <dbReference type="Proteomes" id="UP000478008"/>
    </source>
</evidence>
<evidence type="ECO:0000313" key="4">
    <source>
        <dbReference type="EMBL" id="VUG18664.1"/>
    </source>
</evidence>
<feature type="region of interest" description="Disordered" evidence="3">
    <location>
        <begin position="564"/>
        <end position="603"/>
    </location>
</feature>
<keyword evidence="5" id="KW-1185">Reference proteome</keyword>
<name>A0A7D9H2S5_DEKBR</name>
<feature type="region of interest" description="Disordered" evidence="3">
    <location>
        <begin position="530"/>
        <end position="551"/>
    </location>
</feature>
<feature type="compositionally biased region" description="Acidic residues" evidence="3">
    <location>
        <begin position="581"/>
        <end position="591"/>
    </location>
</feature>
<reference evidence="4 5" key="1">
    <citation type="submission" date="2019-07" db="EMBL/GenBank/DDBJ databases">
        <authorList>
            <person name="Friedrich A."/>
            <person name="Schacherer J."/>
        </authorList>
    </citation>
    <scope>NUCLEOTIDE SEQUENCE [LARGE SCALE GENOMIC DNA]</scope>
</reference>
<feature type="compositionally biased region" description="Basic and acidic residues" evidence="3">
    <location>
        <begin position="380"/>
        <end position="390"/>
    </location>
</feature>
<dbReference type="InterPro" id="IPR036322">
    <property type="entry name" value="WD40_repeat_dom_sf"/>
</dbReference>
<sequence length="603" mass="67369">MRGVVIRSVNDTKGWLVATLIKGHGRNEVQILTTKEDLKQLENKLEFQQDEHILYLRWIQRSKSVDQKVRKRKSNDKPDGISKMNFDYLAVLLATGEILVYSPDSKEFVTKMSNESPLSCICYGGASSIILGYAPSESEIKKYNILDSRPLETYHAKIGKDIHLMQLLNDGLIAFASENLIVYNDEDREINYTIEAPRTHRNQILQILKSRLNGNLMAISREMDPTINIISLEEQKIMATLRCKGHVLSLVAIRSKKTKEEILVAVTDKGRIEMFRDAFNENGRRQKACDAVLQTDKQLELNGIICTDGKLSVSYFDGYQMKLSPLTISDPGVLSGIMTIKLGESREESQAIVIDLDREETAESAKESAPSAVKSSASAKNEKAAKRSSSDADGLNTEVLPSLDDPKELYEALVKNMESRKTLKSLLLQNEKLTKQSLYLLLDEEANTLFQQLTVLICENSNGSEKLIEVVGLLLILKGSYIVKDYDSVELLKLLRSSLVSNLKLLPSLLGLQGRLSLLNSQLKLRSEMALQSDSQGKDTQEDESEEPRADSLNTLINHAVIVDGERHEFGDSAKNNEASEYIEEEGEPDLADLTLQSSPTKA</sequence>
<feature type="compositionally biased region" description="Low complexity" evidence="3">
    <location>
        <begin position="367"/>
        <end position="379"/>
    </location>
</feature>
<comment type="subcellular location">
    <subcellularLocation>
        <location evidence="1">Nucleus</location>
    </subcellularLocation>
</comment>
<dbReference type="GO" id="GO:0000462">
    <property type="term" value="P:maturation of SSU-rRNA from tricistronic rRNA transcript (SSU-rRNA, 5.8S rRNA, LSU-rRNA)"/>
    <property type="evidence" value="ECO:0007669"/>
    <property type="project" value="TreeGrafter"/>
</dbReference>
<organism evidence="4 5">
    <name type="scientific">Dekkera bruxellensis</name>
    <name type="common">Brettanomyces custersii</name>
    <dbReference type="NCBI Taxonomy" id="5007"/>
    <lineage>
        <taxon>Eukaryota</taxon>
        <taxon>Fungi</taxon>
        <taxon>Dikarya</taxon>
        <taxon>Ascomycota</taxon>
        <taxon>Saccharomycotina</taxon>
        <taxon>Pichiomycetes</taxon>
        <taxon>Pichiales</taxon>
        <taxon>Pichiaceae</taxon>
        <taxon>Brettanomyces</taxon>
    </lineage>
</organism>
<dbReference type="EMBL" id="CABFWN010000003">
    <property type="protein sequence ID" value="VUG18664.1"/>
    <property type="molecule type" value="Genomic_DNA"/>
</dbReference>